<dbReference type="SUPFAM" id="SSF46626">
    <property type="entry name" value="Cytochrome c"/>
    <property type="match status" value="1"/>
</dbReference>
<feature type="signal peptide" evidence="5">
    <location>
        <begin position="1"/>
        <end position="24"/>
    </location>
</feature>
<dbReference type="Gene3D" id="1.10.760.10">
    <property type="entry name" value="Cytochrome c-like domain"/>
    <property type="match status" value="1"/>
</dbReference>
<dbReference type="GO" id="GO:0020037">
    <property type="term" value="F:heme binding"/>
    <property type="evidence" value="ECO:0007669"/>
    <property type="project" value="InterPro"/>
</dbReference>
<dbReference type="Proteomes" id="UP000241010">
    <property type="component" value="Unassembled WGS sequence"/>
</dbReference>
<evidence type="ECO:0000313" key="7">
    <source>
        <dbReference type="EMBL" id="PTE21147.1"/>
    </source>
</evidence>
<comment type="caution">
    <text evidence="7">The sequence shown here is derived from an EMBL/GenBank/DDBJ whole genome shotgun (WGS) entry which is preliminary data.</text>
</comment>
<evidence type="ECO:0000256" key="3">
    <source>
        <dbReference type="ARBA" id="ARBA00023004"/>
    </source>
</evidence>
<dbReference type="RefSeq" id="WP_107664492.1">
    <property type="nucleotide sequence ID" value="NZ_PZKG01000064.1"/>
</dbReference>
<dbReference type="PANTHER" id="PTHR30600">
    <property type="entry name" value="CYTOCHROME C PEROXIDASE-RELATED"/>
    <property type="match status" value="1"/>
</dbReference>
<dbReference type="AlphaFoldDB" id="A0A2T4JTK3"/>
<name>A0A2T4JTK3_9RHOB</name>
<keyword evidence="5" id="KW-0732">Signal</keyword>
<organism evidence="7 8">
    <name type="scientific">Cereibacter changlensis JA139</name>
    <dbReference type="NCBI Taxonomy" id="1188249"/>
    <lineage>
        <taxon>Bacteria</taxon>
        <taxon>Pseudomonadati</taxon>
        <taxon>Pseudomonadota</taxon>
        <taxon>Alphaproteobacteria</taxon>
        <taxon>Rhodobacterales</taxon>
        <taxon>Paracoccaceae</taxon>
        <taxon>Cereibacter</taxon>
    </lineage>
</organism>
<keyword evidence="1 4" id="KW-0349">Heme</keyword>
<gene>
    <name evidence="7" type="ORF">C5F48_13840</name>
</gene>
<dbReference type="GO" id="GO:0046872">
    <property type="term" value="F:metal ion binding"/>
    <property type="evidence" value="ECO:0007669"/>
    <property type="project" value="UniProtKB-KW"/>
</dbReference>
<dbReference type="PROSITE" id="PS51007">
    <property type="entry name" value="CYTC"/>
    <property type="match status" value="2"/>
</dbReference>
<keyword evidence="8" id="KW-1185">Reference proteome</keyword>
<accession>A0A2T4JTK3</accession>
<dbReference type="InterPro" id="IPR051395">
    <property type="entry name" value="Cytochrome_c_Peroxidase/MauG"/>
</dbReference>
<proteinExistence type="predicted"/>
<dbReference type="PANTHER" id="PTHR30600:SF4">
    <property type="entry name" value="CYTOCHROME C DOMAIN-CONTAINING PROTEIN"/>
    <property type="match status" value="1"/>
</dbReference>
<dbReference type="Pfam" id="PF06537">
    <property type="entry name" value="DHOR"/>
    <property type="match status" value="1"/>
</dbReference>
<reference evidence="7 8" key="1">
    <citation type="submission" date="2018-03" db="EMBL/GenBank/DDBJ databases">
        <title>Cereibacter changlensis.</title>
        <authorList>
            <person name="Meyer T.E."/>
            <person name="Miller S."/>
            <person name="Lodha T."/>
            <person name="Gandham S."/>
            <person name="Chintalapati S."/>
            <person name="Chintalapati V.R."/>
        </authorList>
    </citation>
    <scope>NUCLEOTIDE SEQUENCE [LARGE SCALE GENOMIC DNA]</scope>
    <source>
        <strain evidence="7 8">JA139</strain>
    </source>
</reference>
<feature type="domain" description="Cytochrome c" evidence="6">
    <location>
        <begin position="377"/>
        <end position="509"/>
    </location>
</feature>
<sequence>MPSLPPPCLAPLLIALLATSPAVAQILDPPELAVVPRTAAETARIAAITAPPTDFTKPEAFEALPGGAASVRARTTADAFSQSSGNMPFEREMDFKLGNGLFRKLWVAAPSSTLASDGLGPLYNARGCQNCHVKDGRGHAPEGPEDAAVSLFLRLSVPGGVAPEGIEGYLTSLPEPTYGGQLQDFAVPGHAAEGRMTISYVEQPVTLADGTVVSLRAPAYGVADLGYGPLAPDTMLSPRLTPQMIGLGLLEAIPAADILALADPEDANGDGISGRPNIVWSVERNAPMLGRFGLKAGAPTIKQQSAAAFAGDMGISNPLFPAHSGECTEAQTACLAAPTGAEPGVRDGLEVDAAGLDLVAFYARNLAVPERRGLDDPQVLRGKQLFHDSGCAACHRPKFVTHRLEGQPEQSFQLIWPHTDMLLHDMGEGLADNRPEARADGREWRTPPLWGIGLTEQVSGHSHFLHDGRARTLLEAVLWHGGEAEAARQRVISLPKPDRDALIAYLESL</sequence>
<dbReference type="InterPro" id="IPR009056">
    <property type="entry name" value="Cyt_c-like_dom"/>
</dbReference>
<evidence type="ECO:0000259" key="6">
    <source>
        <dbReference type="PROSITE" id="PS51007"/>
    </source>
</evidence>
<evidence type="ECO:0000313" key="8">
    <source>
        <dbReference type="Proteomes" id="UP000241010"/>
    </source>
</evidence>
<evidence type="ECO:0000256" key="2">
    <source>
        <dbReference type="ARBA" id="ARBA00022723"/>
    </source>
</evidence>
<feature type="domain" description="Cytochrome c" evidence="6">
    <location>
        <begin position="93"/>
        <end position="205"/>
    </location>
</feature>
<dbReference type="GO" id="GO:0009055">
    <property type="term" value="F:electron transfer activity"/>
    <property type="evidence" value="ECO:0007669"/>
    <property type="project" value="InterPro"/>
</dbReference>
<protein>
    <submittedName>
        <fullName evidence="7">Thiol oxidoreductase</fullName>
    </submittedName>
</protein>
<dbReference type="EMBL" id="PZKG01000064">
    <property type="protein sequence ID" value="PTE21147.1"/>
    <property type="molecule type" value="Genomic_DNA"/>
</dbReference>
<keyword evidence="3 4" id="KW-0408">Iron</keyword>
<dbReference type="OrthoDB" id="9805202at2"/>
<dbReference type="InterPro" id="IPR010538">
    <property type="entry name" value="DHOR"/>
</dbReference>
<dbReference type="InterPro" id="IPR036909">
    <property type="entry name" value="Cyt_c-like_dom_sf"/>
</dbReference>
<dbReference type="PIRSF" id="PIRSF028099">
    <property type="entry name" value="DUF1111"/>
    <property type="match status" value="1"/>
</dbReference>
<evidence type="ECO:0000256" key="1">
    <source>
        <dbReference type="ARBA" id="ARBA00022617"/>
    </source>
</evidence>
<keyword evidence="2 4" id="KW-0479">Metal-binding</keyword>
<dbReference type="GO" id="GO:0004130">
    <property type="term" value="F:cytochrome-c peroxidase activity"/>
    <property type="evidence" value="ECO:0007669"/>
    <property type="project" value="TreeGrafter"/>
</dbReference>
<evidence type="ECO:0000256" key="4">
    <source>
        <dbReference type="PROSITE-ProRule" id="PRU00433"/>
    </source>
</evidence>
<feature type="chain" id="PRO_5015456377" evidence="5">
    <location>
        <begin position="25"/>
        <end position="509"/>
    </location>
</feature>
<evidence type="ECO:0000256" key="5">
    <source>
        <dbReference type="SAM" id="SignalP"/>
    </source>
</evidence>